<organism evidence="2 3">
    <name type="scientific">Capsulimonas corticalis</name>
    <dbReference type="NCBI Taxonomy" id="2219043"/>
    <lineage>
        <taxon>Bacteria</taxon>
        <taxon>Bacillati</taxon>
        <taxon>Armatimonadota</taxon>
        <taxon>Armatimonadia</taxon>
        <taxon>Capsulimonadales</taxon>
        <taxon>Capsulimonadaceae</taxon>
        <taxon>Capsulimonas</taxon>
    </lineage>
</organism>
<dbReference type="Proteomes" id="UP000287394">
    <property type="component" value="Chromosome"/>
</dbReference>
<evidence type="ECO:0000259" key="1">
    <source>
        <dbReference type="Pfam" id="PF02517"/>
    </source>
</evidence>
<dbReference type="RefSeq" id="WP_119322336.1">
    <property type="nucleotide sequence ID" value="NZ_AP025739.1"/>
</dbReference>
<dbReference type="EMBL" id="AP025739">
    <property type="protein sequence ID" value="BDI31379.1"/>
    <property type="molecule type" value="Genomic_DNA"/>
</dbReference>
<dbReference type="GO" id="GO:0004175">
    <property type="term" value="F:endopeptidase activity"/>
    <property type="evidence" value="ECO:0007669"/>
    <property type="project" value="UniProtKB-ARBA"/>
</dbReference>
<dbReference type="KEGG" id="ccot:CCAX7_34300"/>
<dbReference type="InterPro" id="IPR003675">
    <property type="entry name" value="Rce1/LyrA-like_dom"/>
</dbReference>
<proteinExistence type="predicted"/>
<evidence type="ECO:0000313" key="2">
    <source>
        <dbReference type="EMBL" id="BDI31379.1"/>
    </source>
</evidence>
<reference evidence="2 3" key="1">
    <citation type="journal article" date="2019" name="Int. J. Syst. Evol. Microbiol.">
        <title>Capsulimonas corticalis gen. nov., sp. nov., an aerobic capsulated bacterium, of a novel bacterial order, Capsulimonadales ord. nov., of the class Armatimonadia of the phylum Armatimonadetes.</title>
        <authorList>
            <person name="Li J."/>
            <person name="Kudo C."/>
            <person name="Tonouchi A."/>
        </authorList>
    </citation>
    <scope>NUCLEOTIDE SEQUENCE [LARGE SCALE GENOMIC DNA]</scope>
    <source>
        <strain evidence="2 3">AX-7</strain>
    </source>
</reference>
<dbReference type="AlphaFoldDB" id="A0A402CYD3"/>
<feature type="domain" description="CAAX prenyl protease 2/Lysostaphin resistance protein A-like" evidence="1">
    <location>
        <begin position="173"/>
        <end position="265"/>
    </location>
</feature>
<protein>
    <recommendedName>
        <fullName evidence="1">CAAX prenyl protease 2/Lysostaphin resistance protein A-like domain-containing protein</fullName>
    </recommendedName>
</protein>
<dbReference type="Pfam" id="PF02517">
    <property type="entry name" value="Rce1-like"/>
    <property type="match status" value="1"/>
</dbReference>
<dbReference type="OrthoDB" id="5525190at2"/>
<keyword evidence="3" id="KW-1185">Reference proteome</keyword>
<evidence type="ECO:0000313" key="3">
    <source>
        <dbReference type="Proteomes" id="UP000287394"/>
    </source>
</evidence>
<name>A0A402CYD3_9BACT</name>
<accession>A0A402CYD3</accession>
<dbReference type="GO" id="GO:0080120">
    <property type="term" value="P:CAAX-box protein maturation"/>
    <property type="evidence" value="ECO:0007669"/>
    <property type="project" value="UniProtKB-ARBA"/>
</dbReference>
<gene>
    <name evidence="2" type="ORF">CCAX7_34300</name>
</gene>
<sequence>MANDRWDGHAVGRARDPRAPFGRHEEGSLTIARKTKAEPAQKGYHGSDTLVGWTTFLVGVVAVGYLFVTNGDSKPVESYWLINNGFCLWLPLMAILLVLKQDPSHFGLTSGDRKLGLKWALILWAAMLLPIIVVSVRPEFRDQYLSHRLSQQLSGVGAVYDTFTKVVNLRALLYYELAMAFYMFCWEFFFRGFLLFGFQKTRLGTWGGVILQALPFMLLHWSWNPHAAKPPLEVLGSLPAAIILGILAVRTRSVLYGFIAHWGVSATMDLVLLAPFIFKHIG</sequence>